<feature type="transmembrane region" description="Helical" evidence="2">
    <location>
        <begin position="192"/>
        <end position="218"/>
    </location>
</feature>
<feature type="transmembrane region" description="Helical" evidence="2">
    <location>
        <begin position="249"/>
        <end position="269"/>
    </location>
</feature>
<feature type="non-terminal residue" evidence="3">
    <location>
        <position position="399"/>
    </location>
</feature>
<proteinExistence type="predicted"/>
<keyword evidence="2" id="KW-0472">Membrane</keyword>
<evidence type="ECO:0000256" key="2">
    <source>
        <dbReference type="SAM" id="Phobius"/>
    </source>
</evidence>
<organism evidence="3 4">
    <name type="scientific">Penaeus vannamei</name>
    <name type="common">Whiteleg shrimp</name>
    <name type="synonym">Litopenaeus vannamei</name>
    <dbReference type="NCBI Taxonomy" id="6689"/>
    <lineage>
        <taxon>Eukaryota</taxon>
        <taxon>Metazoa</taxon>
        <taxon>Ecdysozoa</taxon>
        <taxon>Arthropoda</taxon>
        <taxon>Crustacea</taxon>
        <taxon>Multicrustacea</taxon>
        <taxon>Malacostraca</taxon>
        <taxon>Eumalacostraca</taxon>
        <taxon>Eucarida</taxon>
        <taxon>Decapoda</taxon>
        <taxon>Dendrobranchiata</taxon>
        <taxon>Penaeoidea</taxon>
        <taxon>Penaeidae</taxon>
        <taxon>Penaeus</taxon>
    </lineage>
</organism>
<accession>A0A3R7LSQ6</accession>
<dbReference type="AlphaFoldDB" id="A0A3R7LSQ6"/>
<comment type="caution">
    <text evidence="3">The sequence shown here is derived from an EMBL/GenBank/DDBJ whole genome shotgun (WGS) entry which is preliminary data.</text>
</comment>
<keyword evidence="4" id="KW-1185">Reference proteome</keyword>
<keyword evidence="2" id="KW-0812">Transmembrane</keyword>
<name>A0A3R7LSQ6_PENVA</name>
<evidence type="ECO:0000256" key="1">
    <source>
        <dbReference type="SAM" id="MobiDB-lite"/>
    </source>
</evidence>
<reference evidence="3 4" key="2">
    <citation type="submission" date="2019-01" db="EMBL/GenBank/DDBJ databases">
        <title>The decoding of complex shrimp genome reveals the adaptation for benthos swimmer, frequently molting mechanism and breeding impact on genome.</title>
        <authorList>
            <person name="Sun Y."/>
            <person name="Gao Y."/>
            <person name="Yu Y."/>
        </authorList>
    </citation>
    <scope>NUCLEOTIDE SEQUENCE [LARGE SCALE GENOMIC DNA]</scope>
    <source>
        <tissue evidence="3">Muscle</tissue>
    </source>
</reference>
<feature type="transmembrane region" description="Helical" evidence="2">
    <location>
        <begin position="111"/>
        <end position="128"/>
    </location>
</feature>
<feature type="transmembrane region" description="Helical" evidence="2">
    <location>
        <begin position="276"/>
        <end position="298"/>
    </location>
</feature>
<dbReference type="EMBL" id="QCYY01003441">
    <property type="protein sequence ID" value="ROT63431.1"/>
    <property type="molecule type" value="Genomic_DNA"/>
</dbReference>
<keyword evidence="2" id="KW-1133">Transmembrane helix</keyword>
<feature type="compositionally biased region" description="Polar residues" evidence="1">
    <location>
        <begin position="14"/>
        <end position="24"/>
    </location>
</feature>
<feature type="transmembrane region" description="Helical" evidence="2">
    <location>
        <begin position="337"/>
        <end position="360"/>
    </location>
</feature>
<sequence length="399" mass="43233">MLQRATGRGARGAQQPTPADSSPWVSGATRLGCGFKSSPVAWASFLWAGSVLVCGLLSFRSFLGLLHSLCCGLPHSSSVGSFIPLYLGFLVVSSAVGFLIPLFCGLLRSSFIWAFLFVPLLWASSFLRRGPPSIPLYWLLILCCGLLIPLLWPSFIPLYLGFLVVPLLWASSFLFCGLLHSSLFGLPHSSAVGLSSFLFLMGSSLGLSCCSSAVGFLIPLLWAPSFLFIWASSFLCCGLPHSSSVGSFVPLYLGFLVVPLLWASSFLFCGLLHSSLFRLSCCSSAVGFLIPLLWALLLDPPLCGLLWAPSFLFIWAFLLFLCCGLPHSSSVGSFIPLYLGFLIPLLWASSPLLWAPSFLFLRLSCCSSAVGFLIPLLWAPSFLFIWAFLFLFCGLLHSS</sequence>
<reference evidence="3 4" key="1">
    <citation type="submission" date="2018-04" db="EMBL/GenBank/DDBJ databases">
        <authorList>
            <person name="Zhang X."/>
            <person name="Yuan J."/>
            <person name="Li F."/>
            <person name="Xiang J."/>
        </authorList>
    </citation>
    <scope>NUCLEOTIDE SEQUENCE [LARGE SCALE GENOMIC DNA]</scope>
    <source>
        <tissue evidence="3">Muscle</tissue>
    </source>
</reference>
<feature type="transmembrane region" description="Helical" evidence="2">
    <location>
        <begin position="372"/>
        <end position="396"/>
    </location>
</feature>
<evidence type="ECO:0000313" key="4">
    <source>
        <dbReference type="Proteomes" id="UP000283509"/>
    </source>
</evidence>
<gene>
    <name evidence="3" type="ORF">C7M84_018688</name>
</gene>
<protein>
    <submittedName>
        <fullName evidence="3">Uncharacterized protein</fullName>
    </submittedName>
</protein>
<evidence type="ECO:0000313" key="3">
    <source>
        <dbReference type="EMBL" id="ROT63431.1"/>
    </source>
</evidence>
<feature type="transmembrane region" description="Helical" evidence="2">
    <location>
        <begin position="159"/>
        <end position="180"/>
    </location>
</feature>
<feature type="transmembrane region" description="Helical" evidence="2">
    <location>
        <begin position="40"/>
        <end position="63"/>
    </location>
</feature>
<feature type="transmembrane region" description="Helical" evidence="2">
    <location>
        <begin position="134"/>
        <end position="152"/>
    </location>
</feature>
<feature type="transmembrane region" description="Helical" evidence="2">
    <location>
        <begin position="304"/>
        <end position="325"/>
    </location>
</feature>
<feature type="region of interest" description="Disordered" evidence="1">
    <location>
        <begin position="1"/>
        <end position="24"/>
    </location>
</feature>
<feature type="transmembrane region" description="Helical" evidence="2">
    <location>
        <begin position="83"/>
        <end position="104"/>
    </location>
</feature>
<dbReference type="Proteomes" id="UP000283509">
    <property type="component" value="Unassembled WGS sequence"/>
</dbReference>